<dbReference type="Pfam" id="PF00276">
    <property type="entry name" value="Ribosomal_L23"/>
    <property type="match status" value="1"/>
</dbReference>
<reference evidence="8 9" key="1">
    <citation type="submission" date="2020-03" db="EMBL/GenBank/DDBJ databases">
        <title>Metabolic flexibility allows generalist bacteria to become dominant in a frequently disturbed ecosystem.</title>
        <authorList>
            <person name="Chen Y.-J."/>
            <person name="Leung P.M."/>
            <person name="Bay S.K."/>
            <person name="Hugenholtz P."/>
            <person name="Kessler A.J."/>
            <person name="Shelley G."/>
            <person name="Waite D.W."/>
            <person name="Cook P.L."/>
            <person name="Greening C."/>
        </authorList>
    </citation>
    <scope>NUCLEOTIDE SEQUENCE [LARGE SCALE GENOMIC DNA]</scope>
    <source>
        <strain evidence="8">SS_bin_28</strain>
    </source>
</reference>
<dbReference type="SUPFAM" id="SSF54189">
    <property type="entry name" value="Ribosomal proteins S24e, L23 and L15e"/>
    <property type="match status" value="1"/>
</dbReference>
<evidence type="ECO:0000256" key="1">
    <source>
        <dbReference type="ARBA" id="ARBA00006700"/>
    </source>
</evidence>
<name>A0A7Y2EBI1_UNCEI</name>
<dbReference type="Proteomes" id="UP000547674">
    <property type="component" value="Unassembled WGS sequence"/>
</dbReference>
<protein>
    <recommendedName>
        <fullName evidence="6">Large ribosomal subunit protein uL23</fullName>
    </recommendedName>
</protein>
<evidence type="ECO:0000313" key="8">
    <source>
        <dbReference type="EMBL" id="NNF05128.1"/>
    </source>
</evidence>
<keyword evidence="3 6" id="KW-0694">RNA-binding</keyword>
<evidence type="ECO:0000256" key="2">
    <source>
        <dbReference type="ARBA" id="ARBA00022730"/>
    </source>
</evidence>
<comment type="function">
    <text evidence="6">One of the early assembly proteins it binds 23S rRNA. One of the proteins that surrounds the polypeptide exit tunnel on the outside of the ribosome. Forms the main docking site for trigger factor binding to the ribosome.</text>
</comment>
<keyword evidence="4 6" id="KW-0689">Ribosomal protein</keyword>
<dbReference type="PANTHER" id="PTHR11620">
    <property type="entry name" value="60S RIBOSOMAL PROTEIN L23A"/>
    <property type="match status" value="1"/>
</dbReference>
<dbReference type="InterPro" id="IPR001014">
    <property type="entry name" value="Ribosomal_uL23_CS"/>
</dbReference>
<dbReference type="NCBIfam" id="NF004363">
    <property type="entry name" value="PRK05738.2-4"/>
    <property type="match status" value="1"/>
</dbReference>
<gene>
    <name evidence="6" type="primary">rplW</name>
    <name evidence="8" type="ORF">HKN21_00070</name>
</gene>
<keyword evidence="5 6" id="KW-0687">Ribonucleoprotein</keyword>
<dbReference type="EMBL" id="JABDJR010000003">
    <property type="protein sequence ID" value="NNF05128.1"/>
    <property type="molecule type" value="Genomic_DNA"/>
</dbReference>
<evidence type="ECO:0000256" key="7">
    <source>
        <dbReference type="RuleBase" id="RU003934"/>
    </source>
</evidence>
<evidence type="ECO:0000256" key="5">
    <source>
        <dbReference type="ARBA" id="ARBA00023274"/>
    </source>
</evidence>
<dbReference type="InterPro" id="IPR012677">
    <property type="entry name" value="Nucleotide-bd_a/b_plait_sf"/>
</dbReference>
<dbReference type="GO" id="GO:0019843">
    <property type="term" value="F:rRNA binding"/>
    <property type="evidence" value="ECO:0007669"/>
    <property type="project" value="UniProtKB-UniRule"/>
</dbReference>
<dbReference type="NCBIfam" id="NF004359">
    <property type="entry name" value="PRK05738.1-3"/>
    <property type="match status" value="1"/>
</dbReference>
<dbReference type="GO" id="GO:0005840">
    <property type="term" value="C:ribosome"/>
    <property type="evidence" value="ECO:0007669"/>
    <property type="project" value="UniProtKB-KW"/>
</dbReference>
<accession>A0A7Y2EBI1</accession>
<dbReference type="Gene3D" id="3.30.70.330">
    <property type="match status" value="1"/>
</dbReference>
<dbReference type="GO" id="GO:0006412">
    <property type="term" value="P:translation"/>
    <property type="evidence" value="ECO:0007669"/>
    <property type="project" value="UniProtKB-UniRule"/>
</dbReference>
<dbReference type="GO" id="GO:1990904">
    <property type="term" value="C:ribonucleoprotein complex"/>
    <property type="evidence" value="ECO:0007669"/>
    <property type="project" value="UniProtKB-KW"/>
</dbReference>
<dbReference type="InterPro" id="IPR013025">
    <property type="entry name" value="Ribosomal_uL23-like"/>
</dbReference>
<dbReference type="NCBIfam" id="NF004366">
    <property type="entry name" value="PRK05738.3-2"/>
    <property type="match status" value="1"/>
</dbReference>
<organism evidence="8 9">
    <name type="scientific">Eiseniibacteriota bacterium</name>
    <dbReference type="NCBI Taxonomy" id="2212470"/>
    <lineage>
        <taxon>Bacteria</taxon>
        <taxon>Candidatus Eiseniibacteriota</taxon>
    </lineage>
</organism>
<comment type="similarity">
    <text evidence="1 6 7">Belongs to the universal ribosomal protein uL23 family.</text>
</comment>
<comment type="caution">
    <text evidence="8">The sequence shown here is derived from an EMBL/GenBank/DDBJ whole genome shotgun (WGS) entry which is preliminary data.</text>
</comment>
<dbReference type="AlphaFoldDB" id="A0A7Y2EBI1"/>
<dbReference type="FunFam" id="3.30.70.330:FF:000001">
    <property type="entry name" value="50S ribosomal protein L23"/>
    <property type="match status" value="1"/>
</dbReference>
<comment type="subunit">
    <text evidence="6">Part of the 50S ribosomal subunit. Contacts protein L29, and trigger factor when it is bound to the ribosome.</text>
</comment>
<keyword evidence="2 6" id="KW-0699">rRNA-binding</keyword>
<evidence type="ECO:0000256" key="3">
    <source>
        <dbReference type="ARBA" id="ARBA00022884"/>
    </source>
</evidence>
<evidence type="ECO:0000313" key="9">
    <source>
        <dbReference type="Proteomes" id="UP000547674"/>
    </source>
</evidence>
<dbReference type="HAMAP" id="MF_01369_B">
    <property type="entry name" value="Ribosomal_uL23_B"/>
    <property type="match status" value="1"/>
</dbReference>
<dbReference type="InterPro" id="IPR012678">
    <property type="entry name" value="Ribosomal_uL23/eL15/eS24_sf"/>
</dbReference>
<evidence type="ECO:0000256" key="4">
    <source>
        <dbReference type="ARBA" id="ARBA00022980"/>
    </source>
</evidence>
<evidence type="ECO:0000256" key="6">
    <source>
        <dbReference type="HAMAP-Rule" id="MF_01369"/>
    </source>
</evidence>
<dbReference type="GO" id="GO:0003735">
    <property type="term" value="F:structural constituent of ribosome"/>
    <property type="evidence" value="ECO:0007669"/>
    <property type="project" value="InterPro"/>
</dbReference>
<dbReference type="PROSITE" id="PS00050">
    <property type="entry name" value="RIBOSOMAL_L23"/>
    <property type="match status" value="1"/>
</dbReference>
<sequence>MRNPHDIIVKALITEKGTRMREGGNKFLFEVSSDANKIEIKYAIEQIFSVHVEEVRTQMVMGKIKRLGRNQGRRPNWKKAIITLAQGENIDLFEQV</sequence>
<proteinExistence type="inferred from homology"/>